<evidence type="ECO:0000313" key="1">
    <source>
        <dbReference type="EMBL" id="QBF82616.1"/>
    </source>
</evidence>
<sequence length="383" mass="42848">MHTVTFYPVGNGDTSLIKSTRGRFILMDFHQMSNAENDKTPQYDINAALRQELKDAGKERFDVVAFTHADKDHINGSTEFFHLEHAAKYQGEDRVKIDELWVPAAMLLETADNDHQSEESIIWRQEARHRLKNKSGIKVFSTPDDLVTLVDGWDMTVDELSAHLIDAGTVVDTFTLEGDGVEFFVHSPFMKHCEVDGKDIKQVRNEASLIFNVRFNADDEIYDYLAIGDSEAEVLEDIVSITKYKENEERLAWDLFNIPHHCSYLALALSGDKGEDKTVPLPKVKELLEMGRSGSYMICSSQAFDTGEDAKERKQPPHIQAKACYEEYLEKVKGRKFVVTSENGGKKKPKPVVIKIEKAGVSMMAATATAAMLTAAAAPARAG</sequence>
<evidence type="ECO:0008006" key="3">
    <source>
        <dbReference type="Google" id="ProtNLM"/>
    </source>
</evidence>
<dbReference type="AlphaFoldDB" id="A0A411PG91"/>
<dbReference type="InterPro" id="IPR052159">
    <property type="entry name" value="Competence_DNA_uptake"/>
</dbReference>
<keyword evidence="2" id="KW-1185">Reference proteome</keyword>
<organism evidence="1 2">
    <name type="scientific">Shewanella maritima</name>
    <dbReference type="NCBI Taxonomy" id="2520507"/>
    <lineage>
        <taxon>Bacteria</taxon>
        <taxon>Pseudomonadati</taxon>
        <taxon>Pseudomonadota</taxon>
        <taxon>Gammaproteobacteria</taxon>
        <taxon>Alteromonadales</taxon>
        <taxon>Shewanellaceae</taxon>
        <taxon>Shewanella</taxon>
    </lineage>
</organism>
<dbReference type="RefSeq" id="WP_130598921.1">
    <property type="nucleotide sequence ID" value="NZ_CP036200.1"/>
</dbReference>
<dbReference type="OrthoDB" id="9768813at2"/>
<dbReference type="SUPFAM" id="SSF56281">
    <property type="entry name" value="Metallo-hydrolase/oxidoreductase"/>
    <property type="match status" value="1"/>
</dbReference>
<dbReference type="PANTHER" id="PTHR30619">
    <property type="entry name" value="DNA INTERNALIZATION/COMPETENCE PROTEIN COMEC/REC2"/>
    <property type="match status" value="1"/>
</dbReference>
<dbReference type="Proteomes" id="UP000291106">
    <property type="component" value="Chromosome"/>
</dbReference>
<gene>
    <name evidence="1" type="ORF">EXU30_07855</name>
</gene>
<dbReference type="KEGG" id="smai:EXU30_07855"/>
<dbReference type="InterPro" id="IPR036866">
    <property type="entry name" value="RibonucZ/Hydroxyglut_hydro"/>
</dbReference>
<name>A0A411PG91_9GAMM</name>
<dbReference type="Gene3D" id="3.60.15.10">
    <property type="entry name" value="Ribonuclease Z/Hydroxyacylglutathione hydrolase-like"/>
    <property type="match status" value="1"/>
</dbReference>
<dbReference type="EMBL" id="CP036200">
    <property type="protein sequence ID" value="QBF82616.1"/>
    <property type="molecule type" value="Genomic_DNA"/>
</dbReference>
<protein>
    <recommendedName>
        <fullName evidence="3">MBL fold metallo-hydrolase</fullName>
    </recommendedName>
</protein>
<dbReference type="PANTHER" id="PTHR30619:SF1">
    <property type="entry name" value="RECOMBINATION PROTEIN 2"/>
    <property type="match status" value="1"/>
</dbReference>
<evidence type="ECO:0000313" key="2">
    <source>
        <dbReference type="Proteomes" id="UP000291106"/>
    </source>
</evidence>
<accession>A0A411PG91</accession>
<reference evidence="1 2" key="1">
    <citation type="submission" date="2019-02" db="EMBL/GenBank/DDBJ databases">
        <title>Shewanella sp. D4-2 isolated from Dokdo Island.</title>
        <authorList>
            <person name="Baek K."/>
        </authorList>
    </citation>
    <scope>NUCLEOTIDE SEQUENCE [LARGE SCALE GENOMIC DNA]</scope>
    <source>
        <strain evidence="1 2">D4-2</strain>
    </source>
</reference>
<proteinExistence type="predicted"/>